<protein>
    <recommendedName>
        <fullName evidence="2">Zn(2)-C6 fungal-type domain-containing protein</fullName>
    </recommendedName>
</protein>
<gene>
    <name evidence="3" type="ORF">K458DRAFT_286529</name>
</gene>
<dbReference type="AlphaFoldDB" id="A0A6G1JNW0"/>
<evidence type="ECO:0000256" key="1">
    <source>
        <dbReference type="ARBA" id="ARBA00023242"/>
    </source>
</evidence>
<keyword evidence="1" id="KW-0539">Nucleus</keyword>
<dbReference type="InterPro" id="IPR036864">
    <property type="entry name" value="Zn2-C6_fun-type_DNA-bd_sf"/>
</dbReference>
<sequence>RCDGARPTCSECASRSTECRYSETEARQIRKKFQRLRDRRTAHGELVDLLQTLPESDAFEILRRIRAGENAEGIVRHVQEGNLLMELSVVPETRLRYQFPYIANMPSALLTPENKYLSSLLYEAIQAGSPSNEAAPAQSLLEQSPYAKPIHAARMIDPLLEQAKASEWTSVSTNDRLMRRLLEEYFVNEHPWELVIHKDYFLEDLSTGKTDFCSSLLVNALLAKACVNTLSYQFMAEARRLWELEDEVPKLTTIQAGCLLHAAMNLNGHDKFGRSYTKQSVKMAQQMGLFHEHQSGNRKLRNAKAYTAWGLAYLPPYPLPDVAQNPGFYGEIWLRYPLDQQLYPMGFGHNMKAFCGLRIILNDICAMGFSLSTEPIRVSWSHALQLQSRLETCCEYYSILILLFDSQLSIPDDIVSPLTSAQRDTAEETIAQAAIQLESLLRIYYLRHSFESYGLLMIFLTHLGNITITHIQQLNEGTLPSQPQPQFPLHLHTRNETLEALRSTIILCLKGLYDQSRNFYVSGIVFDVMKNRLSANEKELVGRYVTLKDAEAEEVAAVDRSQRVISEYVIPIVGLNGDPEEGKLANLVKKFGDMGVEE</sequence>
<dbReference type="Proteomes" id="UP000799291">
    <property type="component" value="Unassembled WGS sequence"/>
</dbReference>
<evidence type="ECO:0000313" key="3">
    <source>
        <dbReference type="EMBL" id="KAF2692176.1"/>
    </source>
</evidence>
<dbReference type="Pfam" id="PF00172">
    <property type="entry name" value="Zn_clus"/>
    <property type="match status" value="1"/>
</dbReference>
<feature type="domain" description="Zn(2)-C6 fungal-type" evidence="2">
    <location>
        <begin position="1"/>
        <end position="25"/>
    </location>
</feature>
<accession>A0A6G1JNW0</accession>
<feature type="non-terminal residue" evidence="3">
    <location>
        <position position="1"/>
    </location>
</feature>
<dbReference type="OrthoDB" id="426882at2759"/>
<dbReference type="Gene3D" id="4.10.240.10">
    <property type="entry name" value="Zn(2)-C6 fungal-type DNA-binding domain"/>
    <property type="match status" value="1"/>
</dbReference>
<reference evidence="3" key="1">
    <citation type="journal article" date="2020" name="Stud. Mycol.">
        <title>101 Dothideomycetes genomes: a test case for predicting lifestyles and emergence of pathogens.</title>
        <authorList>
            <person name="Haridas S."/>
            <person name="Albert R."/>
            <person name="Binder M."/>
            <person name="Bloem J."/>
            <person name="Labutti K."/>
            <person name="Salamov A."/>
            <person name="Andreopoulos B."/>
            <person name="Baker S."/>
            <person name="Barry K."/>
            <person name="Bills G."/>
            <person name="Bluhm B."/>
            <person name="Cannon C."/>
            <person name="Castanera R."/>
            <person name="Culley D."/>
            <person name="Daum C."/>
            <person name="Ezra D."/>
            <person name="Gonzalez J."/>
            <person name="Henrissat B."/>
            <person name="Kuo A."/>
            <person name="Liang C."/>
            <person name="Lipzen A."/>
            <person name="Lutzoni F."/>
            <person name="Magnuson J."/>
            <person name="Mondo S."/>
            <person name="Nolan M."/>
            <person name="Ohm R."/>
            <person name="Pangilinan J."/>
            <person name="Park H.-J."/>
            <person name="Ramirez L."/>
            <person name="Alfaro M."/>
            <person name="Sun H."/>
            <person name="Tritt A."/>
            <person name="Yoshinaga Y."/>
            <person name="Zwiers L.-H."/>
            <person name="Turgeon B."/>
            <person name="Goodwin S."/>
            <person name="Spatafora J."/>
            <person name="Crous P."/>
            <person name="Grigoriev I."/>
        </authorList>
    </citation>
    <scope>NUCLEOTIDE SEQUENCE</scope>
    <source>
        <strain evidence="3">CBS 122367</strain>
    </source>
</reference>
<keyword evidence="4" id="KW-1185">Reference proteome</keyword>
<dbReference type="GO" id="GO:0008270">
    <property type="term" value="F:zinc ion binding"/>
    <property type="evidence" value="ECO:0007669"/>
    <property type="project" value="InterPro"/>
</dbReference>
<dbReference type="PANTHER" id="PTHR47256:SF1">
    <property type="entry name" value="ZN(II)2CYS6 TRANSCRIPTION FACTOR (EUROFUNG)"/>
    <property type="match status" value="1"/>
</dbReference>
<evidence type="ECO:0000259" key="2">
    <source>
        <dbReference type="Pfam" id="PF00172"/>
    </source>
</evidence>
<dbReference type="CDD" id="cd12148">
    <property type="entry name" value="fungal_TF_MHR"/>
    <property type="match status" value="1"/>
</dbReference>
<name>A0A6G1JNW0_9PLEO</name>
<proteinExistence type="predicted"/>
<organism evidence="3 4">
    <name type="scientific">Lentithecium fluviatile CBS 122367</name>
    <dbReference type="NCBI Taxonomy" id="1168545"/>
    <lineage>
        <taxon>Eukaryota</taxon>
        <taxon>Fungi</taxon>
        <taxon>Dikarya</taxon>
        <taxon>Ascomycota</taxon>
        <taxon>Pezizomycotina</taxon>
        <taxon>Dothideomycetes</taxon>
        <taxon>Pleosporomycetidae</taxon>
        <taxon>Pleosporales</taxon>
        <taxon>Massarineae</taxon>
        <taxon>Lentitheciaceae</taxon>
        <taxon>Lentithecium</taxon>
    </lineage>
</organism>
<dbReference type="EMBL" id="MU005569">
    <property type="protein sequence ID" value="KAF2692176.1"/>
    <property type="molecule type" value="Genomic_DNA"/>
</dbReference>
<dbReference type="GO" id="GO:0000981">
    <property type="term" value="F:DNA-binding transcription factor activity, RNA polymerase II-specific"/>
    <property type="evidence" value="ECO:0007669"/>
    <property type="project" value="InterPro"/>
</dbReference>
<evidence type="ECO:0000313" key="4">
    <source>
        <dbReference type="Proteomes" id="UP000799291"/>
    </source>
</evidence>
<dbReference type="CDD" id="cd00067">
    <property type="entry name" value="GAL4"/>
    <property type="match status" value="1"/>
</dbReference>
<dbReference type="PANTHER" id="PTHR47256">
    <property type="entry name" value="ZN(II)2CYS6 TRANSCRIPTION FACTOR (EUROFUNG)-RELATED"/>
    <property type="match status" value="1"/>
</dbReference>
<dbReference type="InterPro" id="IPR053187">
    <property type="entry name" value="Notoamide_regulator"/>
</dbReference>
<dbReference type="InterPro" id="IPR001138">
    <property type="entry name" value="Zn2Cys6_DnaBD"/>
</dbReference>